<dbReference type="PANTHER" id="PTHR47338:SF10">
    <property type="entry name" value="TRANSCRIPTION FACTOR DOMAIN-CONTAINING PROTEIN-RELATED"/>
    <property type="match status" value="1"/>
</dbReference>
<dbReference type="PROSITE" id="PS00463">
    <property type="entry name" value="ZN2_CY6_FUNGAL_1"/>
    <property type="match status" value="1"/>
</dbReference>
<dbReference type="InterPro" id="IPR007219">
    <property type="entry name" value="XnlR_reg_dom"/>
</dbReference>
<reference evidence="8" key="2">
    <citation type="submission" date="2012-05" db="EMBL/GenBank/DDBJ databases">
        <title>Annotation of the Genome Sequence of Fusarium oxysporum HDV247.</title>
        <authorList>
            <consortium name="The Broad Institute Genomics Platform"/>
            <person name="Ma L.-J."/>
            <person name="Corby-Kistler H."/>
            <person name="Broz K."/>
            <person name="Gale L.R."/>
            <person name="Jonkers W."/>
            <person name="O'Donnell K."/>
            <person name="Ploetz R."/>
            <person name="Steinberg C."/>
            <person name="Schwartz D.C."/>
            <person name="VanEtten H."/>
            <person name="Zhou S."/>
            <person name="Young S.K."/>
            <person name="Zeng Q."/>
            <person name="Gargeya S."/>
            <person name="Fitzgerald M."/>
            <person name="Abouelleil A."/>
            <person name="Alvarado L."/>
            <person name="Chapman S.B."/>
            <person name="Gainer-Dewar J."/>
            <person name="Goldberg J."/>
            <person name="Griggs A."/>
            <person name="Gujja S."/>
            <person name="Hansen M."/>
            <person name="Howarth C."/>
            <person name="Imamovic A."/>
            <person name="Ireland A."/>
            <person name="Larimer J."/>
            <person name="McCowan C."/>
            <person name="Murphy C."/>
            <person name="Pearson M."/>
            <person name="Poon T.W."/>
            <person name="Priest M."/>
            <person name="Roberts A."/>
            <person name="Saif S."/>
            <person name="Shea T."/>
            <person name="Sykes S."/>
            <person name="Wortman J."/>
            <person name="Nusbaum C."/>
            <person name="Birren B."/>
        </authorList>
    </citation>
    <scope>NUCLEOTIDE SEQUENCE</scope>
    <source>
        <strain evidence="8">HDV247</strain>
    </source>
</reference>
<dbReference type="GO" id="GO:0005634">
    <property type="term" value="C:nucleus"/>
    <property type="evidence" value="ECO:0007669"/>
    <property type="project" value="UniProtKB-SubCell"/>
</dbReference>
<dbReference type="InterPro" id="IPR001138">
    <property type="entry name" value="Zn2Cys6_DnaBD"/>
</dbReference>
<dbReference type="CDD" id="cd00067">
    <property type="entry name" value="GAL4"/>
    <property type="match status" value="1"/>
</dbReference>
<dbReference type="CDD" id="cd12148">
    <property type="entry name" value="fungal_TF_MHR"/>
    <property type="match status" value="1"/>
</dbReference>
<dbReference type="SMART" id="SM00906">
    <property type="entry name" value="Fungal_trans"/>
    <property type="match status" value="1"/>
</dbReference>
<evidence type="ECO:0000256" key="6">
    <source>
        <dbReference type="SAM" id="MobiDB-lite"/>
    </source>
</evidence>
<organism evidence="8">
    <name type="scientific">Fusarium oxysporum f. sp. pisi HDV247</name>
    <dbReference type="NCBI Taxonomy" id="1080344"/>
    <lineage>
        <taxon>Eukaryota</taxon>
        <taxon>Fungi</taxon>
        <taxon>Dikarya</taxon>
        <taxon>Ascomycota</taxon>
        <taxon>Pezizomycotina</taxon>
        <taxon>Sordariomycetes</taxon>
        <taxon>Hypocreomycetidae</taxon>
        <taxon>Hypocreales</taxon>
        <taxon>Nectriaceae</taxon>
        <taxon>Fusarium</taxon>
        <taxon>Fusarium oxysporum species complex</taxon>
    </lineage>
</organism>
<evidence type="ECO:0000256" key="3">
    <source>
        <dbReference type="ARBA" id="ARBA00023015"/>
    </source>
</evidence>
<dbReference type="Pfam" id="PF04082">
    <property type="entry name" value="Fungal_trans"/>
    <property type="match status" value="1"/>
</dbReference>
<evidence type="ECO:0000259" key="7">
    <source>
        <dbReference type="PROSITE" id="PS50048"/>
    </source>
</evidence>
<dbReference type="SMART" id="SM00066">
    <property type="entry name" value="GAL4"/>
    <property type="match status" value="1"/>
</dbReference>
<accession>W9NRV4</accession>
<dbReference type="InterPro" id="IPR036864">
    <property type="entry name" value="Zn2-C6_fun-type_DNA-bd_sf"/>
</dbReference>
<dbReference type="AlphaFoldDB" id="W9NRV4"/>
<dbReference type="HOGENOM" id="CLU_011017_4_1_1"/>
<feature type="compositionally biased region" description="Low complexity" evidence="6">
    <location>
        <begin position="73"/>
        <end position="84"/>
    </location>
</feature>
<evidence type="ECO:0000256" key="4">
    <source>
        <dbReference type="ARBA" id="ARBA00023163"/>
    </source>
</evidence>
<evidence type="ECO:0000256" key="2">
    <source>
        <dbReference type="ARBA" id="ARBA00022723"/>
    </source>
</evidence>
<feature type="region of interest" description="Disordered" evidence="6">
    <location>
        <begin position="72"/>
        <end position="95"/>
    </location>
</feature>
<dbReference type="GO" id="GO:0006351">
    <property type="term" value="P:DNA-templated transcription"/>
    <property type="evidence" value="ECO:0007669"/>
    <property type="project" value="InterPro"/>
</dbReference>
<dbReference type="GO" id="GO:0008270">
    <property type="term" value="F:zinc ion binding"/>
    <property type="evidence" value="ECO:0007669"/>
    <property type="project" value="InterPro"/>
</dbReference>
<dbReference type="SUPFAM" id="SSF57701">
    <property type="entry name" value="Zn2/Cys6 DNA-binding domain"/>
    <property type="match status" value="1"/>
</dbReference>
<sequence>MSQQQMRLSCFACKAKKQRCDRVFPSCSRCLRTDTECDFPRSRRSQVARPMKVQELQSKLVKLEDEIASLKTNNQVSDNNVSSDPQQTDHSPEIISEHGPATVSAVLEPTVLHSHSASTVVASPILTNHGLTSDVVLELTKAYFDSLAYAAPMIHEDRYLASLSQPPAHQPPLCLQYVVMALGAYVSSCSPEFVESLYQNAKAHATSEGPDGDEHDLVTLSHTQCWSLIANFEALHMMFTQALTSLCRGIRIAQALGLHQLGEESEGATLASAQERIILEEQRRTWWFLFLSDRLVCGTTGLPLCINQEDVTTLLPTSEKAFADGHSEPASPLKPLHSFTTLGSSILTVRVFIANLFHRVLNHTSCISPGIHIKRDQHEFWDRHCRLDNELSLCTIKLPENARIGNPIYNRDAVIVNTELQAAIISLHRGAIWHLRFSEHKSCGEEVKRQQAHHSQERVMNSAQEIAHILRIAGTYSTTFMNPILIFSVYLATLAFIEDFLDTQKEQSQDTALMFLSALVTIGVRNVVARSLAKQVAKDMSYVGIELPPDIALQSDLPSLFSAEVGVAAANVSFRCFI</sequence>
<dbReference type="Pfam" id="PF00172">
    <property type="entry name" value="Zn_clus"/>
    <property type="match status" value="1"/>
</dbReference>
<evidence type="ECO:0000256" key="5">
    <source>
        <dbReference type="ARBA" id="ARBA00023242"/>
    </source>
</evidence>
<keyword evidence="2" id="KW-0479">Metal-binding</keyword>
<dbReference type="EMBL" id="JH650986">
    <property type="protein sequence ID" value="EXA33446.1"/>
    <property type="molecule type" value="Genomic_DNA"/>
</dbReference>
<evidence type="ECO:0000256" key="1">
    <source>
        <dbReference type="ARBA" id="ARBA00004123"/>
    </source>
</evidence>
<dbReference type="PANTHER" id="PTHR47338">
    <property type="entry name" value="ZN(II)2CYS6 TRANSCRIPTION FACTOR (EUROFUNG)-RELATED"/>
    <property type="match status" value="1"/>
</dbReference>
<dbReference type="InterPro" id="IPR050815">
    <property type="entry name" value="TF_fung"/>
</dbReference>
<dbReference type="GO" id="GO:0003677">
    <property type="term" value="F:DNA binding"/>
    <property type="evidence" value="ECO:0007669"/>
    <property type="project" value="InterPro"/>
</dbReference>
<feature type="domain" description="Zn(2)-C6 fungal-type" evidence="7">
    <location>
        <begin position="9"/>
        <end position="39"/>
    </location>
</feature>
<keyword evidence="3" id="KW-0805">Transcription regulation</keyword>
<dbReference type="OrthoDB" id="3037908at2759"/>
<dbReference type="PROSITE" id="PS50048">
    <property type="entry name" value="ZN2_CY6_FUNGAL_2"/>
    <property type="match status" value="1"/>
</dbReference>
<keyword evidence="4" id="KW-0804">Transcription</keyword>
<name>W9NRV4_FUSOX</name>
<dbReference type="Gene3D" id="4.10.240.10">
    <property type="entry name" value="Zn(2)-C6 fungal-type DNA-binding domain"/>
    <property type="match status" value="1"/>
</dbReference>
<proteinExistence type="predicted"/>
<dbReference type="Proteomes" id="UP000030751">
    <property type="component" value="Unassembled WGS sequence"/>
</dbReference>
<evidence type="ECO:0000313" key="8">
    <source>
        <dbReference type="EMBL" id="EXA33446.1"/>
    </source>
</evidence>
<dbReference type="GO" id="GO:0000981">
    <property type="term" value="F:DNA-binding transcription factor activity, RNA polymerase II-specific"/>
    <property type="evidence" value="ECO:0007669"/>
    <property type="project" value="InterPro"/>
</dbReference>
<comment type="subcellular location">
    <subcellularLocation>
        <location evidence="1">Nucleus</location>
    </subcellularLocation>
</comment>
<reference evidence="8" key="1">
    <citation type="submission" date="2011-10" db="EMBL/GenBank/DDBJ databases">
        <title>The Genome Sequence of Fusarium oxysporum HDV247.</title>
        <authorList>
            <consortium name="The Broad Institute Genome Sequencing Platform"/>
            <person name="Ma L.-J."/>
            <person name="Gale L.R."/>
            <person name="Schwartz D.C."/>
            <person name="Zhou S."/>
            <person name="Corby-Kistler H."/>
            <person name="Young S.K."/>
            <person name="Zeng Q."/>
            <person name="Gargeya S."/>
            <person name="Fitzgerald M."/>
            <person name="Haas B."/>
            <person name="Abouelleil A."/>
            <person name="Alvarado L."/>
            <person name="Arachchi H.M."/>
            <person name="Berlin A."/>
            <person name="Brown A."/>
            <person name="Chapman S.B."/>
            <person name="Chen Z."/>
            <person name="Dunbar C."/>
            <person name="Freedman E."/>
            <person name="Gearin G."/>
            <person name="Goldberg J."/>
            <person name="Griggs A."/>
            <person name="Gujja S."/>
            <person name="Heiman D."/>
            <person name="Howarth C."/>
            <person name="Larson L."/>
            <person name="Lui A."/>
            <person name="MacDonald P.J.P."/>
            <person name="Montmayeur A."/>
            <person name="Murphy C."/>
            <person name="Neiman D."/>
            <person name="Pearson M."/>
            <person name="Priest M."/>
            <person name="Roberts A."/>
            <person name="Saif S."/>
            <person name="Shea T."/>
            <person name="Shenoy N."/>
            <person name="Sisk P."/>
            <person name="Stolte C."/>
            <person name="Sykes S."/>
            <person name="Wortman J."/>
            <person name="Nusbaum C."/>
            <person name="Birren B."/>
        </authorList>
    </citation>
    <scope>NUCLEOTIDE SEQUENCE [LARGE SCALE GENOMIC DNA]</scope>
    <source>
        <strain evidence="8">HDV247</strain>
    </source>
</reference>
<gene>
    <name evidence="8" type="ORF">FOVG_15509</name>
</gene>
<keyword evidence="5" id="KW-0539">Nucleus</keyword>
<protein>
    <recommendedName>
        <fullName evidence="7">Zn(2)-C6 fungal-type domain-containing protein</fullName>
    </recommendedName>
</protein>